<dbReference type="EMBL" id="CP042197">
    <property type="protein sequence ID" value="QDS75403.1"/>
    <property type="molecule type" value="Genomic_DNA"/>
</dbReference>
<evidence type="ECO:0000259" key="4">
    <source>
        <dbReference type="SMART" id="SM00382"/>
    </source>
</evidence>
<keyword evidence="2" id="KW-0067">ATP-binding</keyword>
<evidence type="ECO:0000256" key="3">
    <source>
        <dbReference type="SAM" id="MobiDB-lite"/>
    </source>
</evidence>
<evidence type="ECO:0000313" key="6">
    <source>
        <dbReference type="Proteomes" id="UP000316270"/>
    </source>
</evidence>
<feature type="region of interest" description="Disordered" evidence="3">
    <location>
        <begin position="1"/>
        <end position="49"/>
    </location>
</feature>
<evidence type="ECO:0000313" key="5">
    <source>
        <dbReference type="EMBL" id="QDS75403.1"/>
    </source>
</evidence>
<dbReference type="GO" id="GO:0034605">
    <property type="term" value="P:cellular response to heat"/>
    <property type="evidence" value="ECO:0007669"/>
    <property type="project" value="TreeGrafter"/>
</dbReference>
<feature type="domain" description="AAA+ ATPase" evidence="4">
    <location>
        <begin position="295"/>
        <end position="438"/>
    </location>
</feature>
<dbReference type="InterPro" id="IPR003959">
    <property type="entry name" value="ATPase_AAA_core"/>
</dbReference>
<dbReference type="SUPFAM" id="SSF52540">
    <property type="entry name" value="P-loop containing nucleoside triphosphate hydrolases"/>
    <property type="match status" value="1"/>
</dbReference>
<dbReference type="PRINTS" id="PR00300">
    <property type="entry name" value="CLPPROTEASEA"/>
</dbReference>
<dbReference type="OrthoDB" id="47330at2759"/>
<dbReference type="InterPro" id="IPR036770">
    <property type="entry name" value="Ankyrin_rpt-contain_sf"/>
</dbReference>
<dbReference type="PANTHER" id="PTHR11638:SF18">
    <property type="entry name" value="HEAT SHOCK PROTEIN 104"/>
    <property type="match status" value="1"/>
</dbReference>
<dbReference type="AlphaFoldDB" id="A0A517LID5"/>
<dbReference type="Gene3D" id="3.40.50.300">
    <property type="entry name" value="P-loop containing nucleotide triphosphate hydrolases"/>
    <property type="match status" value="1"/>
</dbReference>
<gene>
    <name evidence="5" type="ORF">FKW77_003081</name>
</gene>
<evidence type="ECO:0000256" key="1">
    <source>
        <dbReference type="ARBA" id="ARBA00022741"/>
    </source>
</evidence>
<dbReference type="PANTHER" id="PTHR11638">
    <property type="entry name" value="ATP-DEPENDENT CLP PROTEASE"/>
    <property type="match status" value="1"/>
</dbReference>
<feature type="compositionally biased region" description="Low complexity" evidence="3">
    <location>
        <begin position="15"/>
        <end position="29"/>
    </location>
</feature>
<protein>
    <recommendedName>
        <fullName evidence="4">AAA+ ATPase domain-containing protein</fullName>
    </recommendedName>
</protein>
<dbReference type="STRING" id="50376.A0A517LID5"/>
<evidence type="ECO:0000256" key="2">
    <source>
        <dbReference type="ARBA" id="ARBA00022840"/>
    </source>
</evidence>
<dbReference type="GO" id="GO:0005737">
    <property type="term" value="C:cytoplasm"/>
    <property type="evidence" value="ECO:0007669"/>
    <property type="project" value="TreeGrafter"/>
</dbReference>
<dbReference type="Proteomes" id="UP000316270">
    <property type="component" value="Chromosome 13"/>
</dbReference>
<reference evidence="5 6" key="1">
    <citation type="submission" date="2019-07" db="EMBL/GenBank/DDBJ databases">
        <title>Finished genome of Venturia effusa.</title>
        <authorList>
            <person name="Young C.A."/>
            <person name="Cox M.P."/>
            <person name="Ganley A.R.D."/>
            <person name="David W.J."/>
        </authorList>
    </citation>
    <scope>NUCLEOTIDE SEQUENCE [LARGE SCALE GENOMIC DNA]</scope>
    <source>
        <strain evidence="6">albino</strain>
    </source>
</reference>
<dbReference type="SMART" id="SM00382">
    <property type="entry name" value="AAA"/>
    <property type="match status" value="1"/>
</dbReference>
<dbReference type="InterPro" id="IPR027417">
    <property type="entry name" value="P-loop_NTPase"/>
</dbReference>
<dbReference type="InterPro" id="IPR001270">
    <property type="entry name" value="ClpA/B"/>
</dbReference>
<feature type="compositionally biased region" description="Basic and acidic residues" evidence="3">
    <location>
        <begin position="32"/>
        <end position="49"/>
    </location>
</feature>
<organism evidence="5 6">
    <name type="scientific">Venturia effusa</name>
    <dbReference type="NCBI Taxonomy" id="50376"/>
    <lineage>
        <taxon>Eukaryota</taxon>
        <taxon>Fungi</taxon>
        <taxon>Dikarya</taxon>
        <taxon>Ascomycota</taxon>
        <taxon>Pezizomycotina</taxon>
        <taxon>Dothideomycetes</taxon>
        <taxon>Pleosporomycetidae</taxon>
        <taxon>Venturiales</taxon>
        <taxon>Venturiaceae</taxon>
        <taxon>Venturia</taxon>
    </lineage>
</organism>
<name>A0A517LID5_9PEZI</name>
<dbReference type="Pfam" id="PF07724">
    <property type="entry name" value="AAA_2"/>
    <property type="match status" value="1"/>
</dbReference>
<proteinExistence type="predicted"/>
<dbReference type="GO" id="GO:0016887">
    <property type="term" value="F:ATP hydrolysis activity"/>
    <property type="evidence" value="ECO:0007669"/>
    <property type="project" value="InterPro"/>
</dbReference>
<dbReference type="SUPFAM" id="SSF48403">
    <property type="entry name" value="Ankyrin repeat"/>
    <property type="match status" value="1"/>
</dbReference>
<dbReference type="InterPro" id="IPR050130">
    <property type="entry name" value="ClpA_ClpB"/>
</dbReference>
<keyword evidence="6" id="KW-1185">Reference proteome</keyword>
<sequence length="472" mass="52666">MAFDSQKSFQDKDSQVSQQARPQPAAQVPEPLKFESGSKAKQELEPTKSHQKVWDFRLPRFGPECTLQTQNSHLGIVLVAMMQNGMSPEVVKDFLDQLPDIPPNAMDVSIKGFPIMFYATQTNNEKMIRLIASFSANLNIVSDDDRIPLLAYTIINSQIIQQDTSAAVVTLLSLGASAVVFPTAFYSPYDVELPVGGPPQKELTDLKDDHKKWCQYTSMRSKLAEALNITYRYYLDKSTKVPQPQLRETQVAGLKDVTPLLGIPYLIIGQTTAATTLRNSLLVHMARKKGPQNRKPLVLVFAGPSGHGKTELANKMSSLLSLETLVIDCPQFSSDTELFGPRPGYYDAHKGSQLNNFLAKHDNKKCIVFLDEFEKTSEEIHNTLLKPFDEGLYQDRRTTKDVDASQVIWILATNVADHVISSFTEENASGLFNDKNVRNQTRLVKELSGVIKDVFKAKFGASLTYPIIHVPC</sequence>
<dbReference type="GO" id="GO:0005524">
    <property type="term" value="F:ATP binding"/>
    <property type="evidence" value="ECO:0007669"/>
    <property type="project" value="UniProtKB-KW"/>
</dbReference>
<keyword evidence="1" id="KW-0547">Nucleotide-binding</keyword>
<dbReference type="InterPro" id="IPR003593">
    <property type="entry name" value="AAA+_ATPase"/>
</dbReference>
<accession>A0A517LID5</accession>